<evidence type="ECO:0008006" key="4">
    <source>
        <dbReference type="Google" id="ProtNLM"/>
    </source>
</evidence>
<dbReference type="Gene3D" id="3.40.1000.10">
    <property type="entry name" value="Mog1/PsbP, alpha/beta/alpha sandwich"/>
    <property type="match status" value="1"/>
</dbReference>
<dbReference type="Proteomes" id="UP000708347">
    <property type="component" value="Unassembled WGS sequence"/>
</dbReference>
<evidence type="ECO:0000313" key="3">
    <source>
        <dbReference type="Proteomes" id="UP000708347"/>
    </source>
</evidence>
<dbReference type="Pfam" id="PF10738">
    <property type="entry name" value="Lpp-LpqN"/>
    <property type="match status" value="1"/>
</dbReference>
<keyword evidence="3" id="KW-1185">Reference proteome</keyword>
<dbReference type="EMBL" id="VBSB01000022">
    <property type="protein sequence ID" value="NTY62813.1"/>
    <property type="molecule type" value="Genomic_DNA"/>
</dbReference>
<dbReference type="InterPro" id="IPR019674">
    <property type="entry name" value="Lipoprotein_LpqN/LpqT-like"/>
</dbReference>
<evidence type="ECO:0000313" key="2">
    <source>
        <dbReference type="EMBL" id="NTY62813.1"/>
    </source>
</evidence>
<evidence type="ECO:0000256" key="1">
    <source>
        <dbReference type="ARBA" id="ARBA00022729"/>
    </source>
</evidence>
<protein>
    <recommendedName>
        <fullName evidence="4">Lipoprotein LpqN</fullName>
    </recommendedName>
</protein>
<keyword evidence="1" id="KW-0732">Signal</keyword>
<sequence length="257" mass="27446">MMCRRQCQAAGGMEFVRPARRSDDRPAVVSSWIYEGEPATGRLGRVCRGYEGMRLRSVTGHVSAVLAAALVVAIAGCSDDAKPAAAVTCDEVSVPMIDIPTRTDQEPRLRLPQPQGWERTTKLDSETIRFALRNEGLSDQGFTPNAVVTLQKVGADVGKPQQILDAQDKQLVAKLKVTDLKSAPTQVCGSTAQSTTYTAPAMGKIPARSAASLAVVYQAGDVNYVTTVTVQTIKADNPTYVADSAAILKGFQILPPK</sequence>
<name>A0ABX2JYH9_9MYCO</name>
<reference evidence="2 3" key="1">
    <citation type="submission" date="2019-05" db="EMBL/GenBank/DDBJ databases">
        <title>Mycolicibacterium sphagni ENV482 genome assembly.</title>
        <authorList>
            <person name="Chen W."/>
            <person name="Faulkner N.W."/>
            <person name="Hyman M.R."/>
        </authorList>
    </citation>
    <scope>NUCLEOTIDE SEQUENCE [LARGE SCALE GENOMIC DNA]</scope>
    <source>
        <strain evidence="2 3">ENV482</strain>
    </source>
</reference>
<comment type="caution">
    <text evidence="2">The sequence shown here is derived from an EMBL/GenBank/DDBJ whole genome shotgun (WGS) entry which is preliminary data.</text>
</comment>
<gene>
    <name evidence="2" type="ORF">FEG63_25100</name>
</gene>
<accession>A0ABX2JYH9</accession>
<proteinExistence type="predicted"/>
<organism evidence="2 3">
    <name type="scientific">Mycolicibacterium sphagni</name>
    <dbReference type="NCBI Taxonomy" id="1786"/>
    <lineage>
        <taxon>Bacteria</taxon>
        <taxon>Bacillati</taxon>
        <taxon>Actinomycetota</taxon>
        <taxon>Actinomycetes</taxon>
        <taxon>Mycobacteriales</taxon>
        <taxon>Mycobacteriaceae</taxon>
        <taxon>Mycolicibacterium</taxon>
    </lineage>
</organism>